<evidence type="ECO:0000313" key="2">
    <source>
        <dbReference type="Proteomes" id="UP001500974"/>
    </source>
</evidence>
<reference evidence="2" key="1">
    <citation type="journal article" date="2019" name="Int. J. Syst. Evol. Microbiol.">
        <title>The Global Catalogue of Microorganisms (GCM) 10K type strain sequencing project: providing services to taxonomists for standard genome sequencing and annotation.</title>
        <authorList>
            <consortium name="The Broad Institute Genomics Platform"/>
            <consortium name="The Broad Institute Genome Sequencing Center for Infectious Disease"/>
            <person name="Wu L."/>
            <person name="Ma J."/>
        </authorList>
    </citation>
    <scope>NUCLEOTIDE SEQUENCE [LARGE SCALE GENOMIC DNA]</scope>
    <source>
        <strain evidence="2">JCM 14917</strain>
    </source>
</reference>
<dbReference type="SUPFAM" id="SSF55961">
    <property type="entry name" value="Bet v1-like"/>
    <property type="match status" value="1"/>
</dbReference>
<comment type="caution">
    <text evidence="1">The sequence shown here is derived from an EMBL/GenBank/DDBJ whole genome shotgun (WGS) entry which is preliminary data.</text>
</comment>
<dbReference type="RefSeq" id="WP_346028685.1">
    <property type="nucleotide sequence ID" value="NZ_BAAAON010000003.1"/>
</dbReference>
<dbReference type="Proteomes" id="UP001500974">
    <property type="component" value="Unassembled WGS sequence"/>
</dbReference>
<proteinExistence type="predicted"/>
<gene>
    <name evidence="1" type="ORF">GCM10009784_28410</name>
</gene>
<keyword evidence="2" id="KW-1185">Reference proteome</keyword>
<protein>
    <submittedName>
        <fullName evidence="1">SRPBCC family protein</fullName>
    </submittedName>
</protein>
<evidence type="ECO:0000313" key="1">
    <source>
        <dbReference type="EMBL" id="GAA2177495.1"/>
    </source>
</evidence>
<accession>A0ABN3B0J1</accession>
<dbReference type="Gene3D" id="3.30.530.20">
    <property type="match status" value="1"/>
</dbReference>
<dbReference type="EMBL" id="BAAAON010000003">
    <property type="protein sequence ID" value="GAA2177495.1"/>
    <property type="molecule type" value="Genomic_DNA"/>
</dbReference>
<dbReference type="Pfam" id="PF10604">
    <property type="entry name" value="Polyketide_cyc2"/>
    <property type="match status" value="1"/>
</dbReference>
<dbReference type="InterPro" id="IPR023393">
    <property type="entry name" value="START-like_dom_sf"/>
</dbReference>
<dbReference type="InterPro" id="IPR019587">
    <property type="entry name" value="Polyketide_cyclase/dehydratase"/>
</dbReference>
<name>A0ABN3B0J1_9MICC</name>
<organism evidence="1 2">
    <name type="scientific">Arthrobacter parietis</name>
    <dbReference type="NCBI Taxonomy" id="271434"/>
    <lineage>
        <taxon>Bacteria</taxon>
        <taxon>Bacillati</taxon>
        <taxon>Actinomycetota</taxon>
        <taxon>Actinomycetes</taxon>
        <taxon>Micrococcales</taxon>
        <taxon>Micrococcaceae</taxon>
        <taxon>Arthrobacter</taxon>
    </lineage>
</organism>
<sequence>MATPYLIRRERFIPAPAAAIFDVLATPALHSVIDGSGTVTGVQPNGPERLSPGARFGMDMKIGTPYKILNTVVEFEEGKRIAWRHFARHIWRYTLQEHDGGTLVAEEWDARAVPGKPVLRLLGFTRAHPESIERTLENLERYVTAGPRA</sequence>